<protein>
    <submittedName>
        <fullName evidence="1">Uncharacterized protein</fullName>
    </submittedName>
</protein>
<name>A0A645FJW2_9ZZZZ</name>
<evidence type="ECO:0000313" key="1">
    <source>
        <dbReference type="EMBL" id="MPN14685.1"/>
    </source>
</evidence>
<gene>
    <name evidence="1" type="ORF">SDC9_162012</name>
</gene>
<dbReference type="AlphaFoldDB" id="A0A645FJW2"/>
<proteinExistence type="predicted"/>
<sequence length="189" mass="20491">MSQKLSYLISQRLASLTGTGTTVYSGSITAATYSDRYICIAKFVAPVSGVYKVTLTANAQSYSAPIDVKKIISVTASYCYNATNTSYSYVGARTIDQNLSYDVSSVNSVSYVNKTDSSTTYWSGYIADRGGTLFSLMPSIGTVYTSTSEAVTKTFSIYCTAGEQVQLVEYYSGSKSYYIHSVSVTYQGR</sequence>
<reference evidence="1" key="1">
    <citation type="submission" date="2019-08" db="EMBL/GenBank/DDBJ databases">
        <authorList>
            <person name="Kucharzyk K."/>
            <person name="Murdoch R.W."/>
            <person name="Higgins S."/>
            <person name="Loffler F."/>
        </authorList>
    </citation>
    <scope>NUCLEOTIDE SEQUENCE</scope>
</reference>
<accession>A0A645FJW2</accession>
<organism evidence="1">
    <name type="scientific">bioreactor metagenome</name>
    <dbReference type="NCBI Taxonomy" id="1076179"/>
    <lineage>
        <taxon>unclassified sequences</taxon>
        <taxon>metagenomes</taxon>
        <taxon>ecological metagenomes</taxon>
    </lineage>
</organism>
<comment type="caution">
    <text evidence="1">The sequence shown here is derived from an EMBL/GenBank/DDBJ whole genome shotgun (WGS) entry which is preliminary data.</text>
</comment>
<dbReference type="EMBL" id="VSSQ01061327">
    <property type="protein sequence ID" value="MPN14685.1"/>
    <property type="molecule type" value="Genomic_DNA"/>
</dbReference>